<gene>
    <name evidence="1" type="ORF">ACFQ1U_00370</name>
</gene>
<name>A0ABW3JMF6_9FLAO</name>
<dbReference type="EMBL" id="JBHTJR010000004">
    <property type="protein sequence ID" value="MFD0991647.1"/>
    <property type="molecule type" value="Genomic_DNA"/>
</dbReference>
<proteinExistence type="predicted"/>
<comment type="caution">
    <text evidence="1">The sequence shown here is derived from an EMBL/GenBank/DDBJ whole genome shotgun (WGS) entry which is preliminary data.</text>
</comment>
<evidence type="ECO:0000313" key="2">
    <source>
        <dbReference type="Proteomes" id="UP001597062"/>
    </source>
</evidence>
<organism evidence="1 2">
    <name type="scientific">Tenacibaculum geojense</name>
    <dbReference type="NCBI Taxonomy" id="915352"/>
    <lineage>
        <taxon>Bacteria</taxon>
        <taxon>Pseudomonadati</taxon>
        <taxon>Bacteroidota</taxon>
        <taxon>Flavobacteriia</taxon>
        <taxon>Flavobacteriales</taxon>
        <taxon>Flavobacteriaceae</taxon>
        <taxon>Tenacibaculum</taxon>
    </lineage>
</organism>
<reference evidence="2" key="1">
    <citation type="journal article" date="2019" name="Int. J. Syst. Evol. Microbiol.">
        <title>The Global Catalogue of Microorganisms (GCM) 10K type strain sequencing project: providing services to taxonomists for standard genome sequencing and annotation.</title>
        <authorList>
            <consortium name="The Broad Institute Genomics Platform"/>
            <consortium name="The Broad Institute Genome Sequencing Center for Infectious Disease"/>
            <person name="Wu L."/>
            <person name="Ma J."/>
        </authorList>
    </citation>
    <scope>NUCLEOTIDE SEQUENCE [LARGE SCALE GENOMIC DNA]</scope>
    <source>
        <strain evidence="2">CCUG 60527</strain>
    </source>
</reference>
<protein>
    <recommendedName>
        <fullName evidence="3">Lipoprotein</fullName>
    </recommendedName>
</protein>
<dbReference type="RefSeq" id="WP_386104151.1">
    <property type="nucleotide sequence ID" value="NZ_JBHTJR010000004.1"/>
</dbReference>
<evidence type="ECO:0008006" key="3">
    <source>
        <dbReference type="Google" id="ProtNLM"/>
    </source>
</evidence>
<sequence length="207" mass="24523">MLKKIIYISLILTLTLSCGSSKFNVNHGVVLEPLSEEVKREMKILDLEKSTGVIFPKEYVAGFNKGRLSNRFTQAENEIIEAEIEINKQYLDSDKRFAYNQNFVRFKVDPEWTLEERQKDFQNLMKWNKKEAKKSIKFDRQYLGFIENGQKILVIQFIDFSQDSYVLKDQLTESWIGGWHAWFETNVRLKEYNMVTKKLNSFGWPQL</sequence>
<keyword evidence="2" id="KW-1185">Reference proteome</keyword>
<evidence type="ECO:0000313" key="1">
    <source>
        <dbReference type="EMBL" id="MFD0991647.1"/>
    </source>
</evidence>
<accession>A0ABW3JMF6</accession>
<dbReference type="PROSITE" id="PS51257">
    <property type="entry name" value="PROKAR_LIPOPROTEIN"/>
    <property type="match status" value="1"/>
</dbReference>
<dbReference type="Proteomes" id="UP001597062">
    <property type="component" value="Unassembled WGS sequence"/>
</dbReference>